<sequence>MHYSREDFNFHSLGATLRGWLYLPAGKQDDLPAVIMAHGFTATRTMTIDKYAEAFAEAGIAALVYDHRGFGASEGEPRRDVNIFFQAKGYRDALTALSERSDIDANRIAIWGDSLSGDVSLLVAAVDDRPAAVVIQCPGFGREILPSDTEGRAIAEYSRILDSDDILGLPRQTSLRLPVVMPDPMRQPSNFDELTAWRWFIEHGARLNSGWENDCQVSSIQLDTAYNVSHCAPHVKVPTLVMLSFEDEIPAANPEVARHVYDLLPGPKQKHEIAGGHFGLLWHPSELFDEASRLQKAFLLEHL</sequence>
<evidence type="ECO:0000313" key="3">
    <source>
        <dbReference type="EMBL" id="MFC3145617.1"/>
    </source>
</evidence>
<reference evidence="4" key="1">
    <citation type="journal article" date="2019" name="Int. J. Syst. Evol. Microbiol.">
        <title>The Global Catalogue of Microorganisms (GCM) 10K type strain sequencing project: providing services to taxonomists for standard genome sequencing and annotation.</title>
        <authorList>
            <consortium name="The Broad Institute Genomics Platform"/>
            <consortium name="The Broad Institute Genome Sequencing Center for Infectious Disease"/>
            <person name="Wu L."/>
            <person name="Ma J."/>
        </authorList>
    </citation>
    <scope>NUCLEOTIDE SEQUENCE [LARGE SCALE GENOMIC DNA]</scope>
    <source>
        <strain evidence="4">KCTC 52366</strain>
    </source>
</reference>
<evidence type="ECO:0000259" key="2">
    <source>
        <dbReference type="Pfam" id="PF12146"/>
    </source>
</evidence>
<keyword evidence="4" id="KW-1185">Reference proteome</keyword>
<gene>
    <name evidence="3" type="ORF">ACFOGP_23045</name>
</gene>
<dbReference type="RefSeq" id="WP_275632570.1">
    <property type="nucleotide sequence ID" value="NZ_JARGYD010000003.1"/>
</dbReference>
<proteinExistence type="predicted"/>
<name>A0ABV7H2N4_9RHOB</name>
<dbReference type="PANTHER" id="PTHR22946:SF9">
    <property type="entry name" value="POLYKETIDE TRANSFERASE AF380"/>
    <property type="match status" value="1"/>
</dbReference>
<dbReference type="GO" id="GO:0016787">
    <property type="term" value="F:hydrolase activity"/>
    <property type="evidence" value="ECO:0007669"/>
    <property type="project" value="UniProtKB-KW"/>
</dbReference>
<dbReference type="EMBL" id="JBHRTB010000010">
    <property type="protein sequence ID" value="MFC3145617.1"/>
    <property type="molecule type" value="Genomic_DNA"/>
</dbReference>
<dbReference type="SUPFAM" id="SSF53474">
    <property type="entry name" value="alpha/beta-Hydrolases"/>
    <property type="match status" value="1"/>
</dbReference>
<protein>
    <submittedName>
        <fullName evidence="3">Alpha/beta hydrolase</fullName>
    </submittedName>
</protein>
<dbReference type="Proteomes" id="UP001595632">
    <property type="component" value="Unassembled WGS sequence"/>
</dbReference>
<organism evidence="3 4">
    <name type="scientific">Psychromarinibacter halotolerans</name>
    <dbReference type="NCBI Taxonomy" id="1775175"/>
    <lineage>
        <taxon>Bacteria</taxon>
        <taxon>Pseudomonadati</taxon>
        <taxon>Pseudomonadota</taxon>
        <taxon>Alphaproteobacteria</taxon>
        <taxon>Rhodobacterales</taxon>
        <taxon>Paracoccaceae</taxon>
        <taxon>Psychromarinibacter</taxon>
    </lineage>
</organism>
<accession>A0ABV7H2N4</accession>
<feature type="domain" description="Serine aminopeptidase S33" evidence="2">
    <location>
        <begin position="33"/>
        <end position="271"/>
    </location>
</feature>
<keyword evidence="1 3" id="KW-0378">Hydrolase</keyword>
<dbReference type="InterPro" id="IPR050261">
    <property type="entry name" value="FrsA_esterase"/>
</dbReference>
<dbReference type="Gene3D" id="3.40.50.1820">
    <property type="entry name" value="alpha/beta hydrolase"/>
    <property type="match status" value="1"/>
</dbReference>
<evidence type="ECO:0000256" key="1">
    <source>
        <dbReference type="ARBA" id="ARBA00022801"/>
    </source>
</evidence>
<dbReference type="InterPro" id="IPR029058">
    <property type="entry name" value="AB_hydrolase_fold"/>
</dbReference>
<dbReference type="Gene3D" id="1.10.10.800">
    <property type="match status" value="1"/>
</dbReference>
<dbReference type="Pfam" id="PF12146">
    <property type="entry name" value="Hydrolase_4"/>
    <property type="match status" value="1"/>
</dbReference>
<evidence type="ECO:0000313" key="4">
    <source>
        <dbReference type="Proteomes" id="UP001595632"/>
    </source>
</evidence>
<comment type="caution">
    <text evidence="3">The sequence shown here is derived from an EMBL/GenBank/DDBJ whole genome shotgun (WGS) entry which is preliminary data.</text>
</comment>
<dbReference type="InterPro" id="IPR022742">
    <property type="entry name" value="Hydrolase_4"/>
</dbReference>
<dbReference type="PANTHER" id="PTHR22946">
    <property type="entry name" value="DIENELACTONE HYDROLASE DOMAIN-CONTAINING PROTEIN-RELATED"/>
    <property type="match status" value="1"/>
</dbReference>